<proteinExistence type="predicted"/>
<comment type="caution">
    <text evidence="1">The sequence shown here is derived from an EMBL/GenBank/DDBJ whole genome shotgun (WGS) entry which is preliminary data.</text>
</comment>
<reference evidence="2" key="1">
    <citation type="journal article" date="2019" name="Int. J. Syst. Evol. Microbiol.">
        <title>The Global Catalogue of Microorganisms (GCM) 10K type strain sequencing project: providing services to taxonomists for standard genome sequencing and annotation.</title>
        <authorList>
            <consortium name="The Broad Institute Genomics Platform"/>
            <consortium name="The Broad Institute Genome Sequencing Center for Infectious Disease"/>
            <person name="Wu L."/>
            <person name="Ma J."/>
        </authorList>
    </citation>
    <scope>NUCLEOTIDE SEQUENCE [LARGE SCALE GENOMIC DNA]</scope>
    <source>
        <strain evidence="2">JCM 16014</strain>
    </source>
</reference>
<organism evidence="1 2">
    <name type="scientific">Catenulispora yoronensis</name>
    <dbReference type="NCBI Taxonomy" id="450799"/>
    <lineage>
        <taxon>Bacteria</taxon>
        <taxon>Bacillati</taxon>
        <taxon>Actinomycetota</taxon>
        <taxon>Actinomycetes</taxon>
        <taxon>Catenulisporales</taxon>
        <taxon>Catenulisporaceae</taxon>
        <taxon>Catenulispora</taxon>
    </lineage>
</organism>
<keyword evidence="2" id="KW-1185">Reference proteome</keyword>
<name>A0ABP5H3T4_9ACTN</name>
<evidence type="ECO:0000313" key="2">
    <source>
        <dbReference type="Proteomes" id="UP001500751"/>
    </source>
</evidence>
<protein>
    <submittedName>
        <fullName evidence="1">Uncharacterized protein</fullName>
    </submittedName>
</protein>
<dbReference type="Proteomes" id="UP001500751">
    <property type="component" value="Unassembled WGS sequence"/>
</dbReference>
<gene>
    <name evidence="1" type="ORF">GCM10009839_86520</name>
</gene>
<accession>A0ABP5H3T4</accession>
<sequence>MSEAYIRDHYGVPARVGVRVTVDGAPGVITGFDQASLLVHLDGDAHPVKAHPTWRVEYHPAVPAVQTCGGGR</sequence>
<dbReference type="RefSeq" id="WP_344671576.1">
    <property type="nucleotide sequence ID" value="NZ_BAAAQN010000086.1"/>
</dbReference>
<dbReference type="EMBL" id="BAAAQN010000086">
    <property type="protein sequence ID" value="GAA2062113.1"/>
    <property type="molecule type" value="Genomic_DNA"/>
</dbReference>
<evidence type="ECO:0000313" key="1">
    <source>
        <dbReference type="EMBL" id="GAA2062113.1"/>
    </source>
</evidence>